<dbReference type="AlphaFoldDB" id="A0ABC8QVS3"/>
<sequence length="102" mass="11754">MLKGVISLFHLPGKVRKASFFAFRPLLSRTSKLVLGLMLFASEDRKCCVNETRYLFWKVEVVNGLEIEVGYLWQNIISDWSDIIRMLSSSCAELKLVLWGKI</sequence>
<organism evidence="1 2">
    <name type="scientific">Ilex paraguariensis</name>
    <name type="common">yerba mate</name>
    <dbReference type="NCBI Taxonomy" id="185542"/>
    <lineage>
        <taxon>Eukaryota</taxon>
        <taxon>Viridiplantae</taxon>
        <taxon>Streptophyta</taxon>
        <taxon>Embryophyta</taxon>
        <taxon>Tracheophyta</taxon>
        <taxon>Spermatophyta</taxon>
        <taxon>Magnoliopsida</taxon>
        <taxon>eudicotyledons</taxon>
        <taxon>Gunneridae</taxon>
        <taxon>Pentapetalae</taxon>
        <taxon>asterids</taxon>
        <taxon>campanulids</taxon>
        <taxon>Aquifoliales</taxon>
        <taxon>Aquifoliaceae</taxon>
        <taxon>Ilex</taxon>
    </lineage>
</organism>
<gene>
    <name evidence="1" type="ORF">ILEXP_LOCUS3321</name>
</gene>
<keyword evidence="2" id="KW-1185">Reference proteome</keyword>
<evidence type="ECO:0000313" key="2">
    <source>
        <dbReference type="Proteomes" id="UP001642360"/>
    </source>
</evidence>
<name>A0ABC8QVS3_9AQUA</name>
<accession>A0ABC8QVS3</accession>
<evidence type="ECO:0000313" key="1">
    <source>
        <dbReference type="EMBL" id="CAK9136346.1"/>
    </source>
</evidence>
<dbReference type="Proteomes" id="UP001642360">
    <property type="component" value="Unassembled WGS sequence"/>
</dbReference>
<dbReference type="EMBL" id="CAUOFW020000748">
    <property type="protein sequence ID" value="CAK9136346.1"/>
    <property type="molecule type" value="Genomic_DNA"/>
</dbReference>
<proteinExistence type="predicted"/>
<reference evidence="1 2" key="1">
    <citation type="submission" date="2024-02" db="EMBL/GenBank/DDBJ databases">
        <authorList>
            <person name="Vignale AGUSTIN F."/>
            <person name="Sosa J E."/>
            <person name="Modenutti C."/>
        </authorList>
    </citation>
    <scope>NUCLEOTIDE SEQUENCE [LARGE SCALE GENOMIC DNA]</scope>
</reference>
<comment type="caution">
    <text evidence="1">The sequence shown here is derived from an EMBL/GenBank/DDBJ whole genome shotgun (WGS) entry which is preliminary data.</text>
</comment>
<protein>
    <submittedName>
        <fullName evidence="1">Uncharacterized protein</fullName>
    </submittedName>
</protein>